<evidence type="ECO:0000313" key="5">
    <source>
        <dbReference type="Proteomes" id="UP001469553"/>
    </source>
</evidence>
<dbReference type="EMBL" id="JAHRIP010051028">
    <property type="protein sequence ID" value="MEQ2301020.1"/>
    <property type="molecule type" value="Genomic_DNA"/>
</dbReference>
<organism evidence="4 5">
    <name type="scientific">Ameca splendens</name>
    <dbReference type="NCBI Taxonomy" id="208324"/>
    <lineage>
        <taxon>Eukaryota</taxon>
        <taxon>Metazoa</taxon>
        <taxon>Chordata</taxon>
        <taxon>Craniata</taxon>
        <taxon>Vertebrata</taxon>
        <taxon>Euteleostomi</taxon>
        <taxon>Actinopterygii</taxon>
        <taxon>Neopterygii</taxon>
        <taxon>Teleostei</taxon>
        <taxon>Neoteleostei</taxon>
        <taxon>Acanthomorphata</taxon>
        <taxon>Ovalentaria</taxon>
        <taxon>Atherinomorphae</taxon>
        <taxon>Cyprinodontiformes</taxon>
        <taxon>Goodeidae</taxon>
        <taxon>Ameca</taxon>
    </lineage>
</organism>
<dbReference type="InterPro" id="IPR036322">
    <property type="entry name" value="WD40_repeat_dom_sf"/>
</dbReference>
<gene>
    <name evidence="4" type="primary">EML6_5</name>
    <name evidence="4" type="ORF">AMECASPLE_031751</name>
</gene>
<dbReference type="SMART" id="SM00320">
    <property type="entry name" value="WD40"/>
    <property type="match status" value="2"/>
</dbReference>
<feature type="non-terminal residue" evidence="4">
    <location>
        <position position="1"/>
    </location>
</feature>
<evidence type="ECO:0000256" key="2">
    <source>
        <dbReference type="ARBA" id="ARBA00022737"/>
    </source>
</evidence>
<dbReference type="Gene3D" id="2.130.10.10">
    <property type="entry name" value="YVTN repeat-like/Quinoprotein amine dehydrogenase"/>
    <property type="match status" value="1"/>
</dbReference>
<protein>
    <submittedName>
        <fullName evidence="4">Echinoderm microtubule-associated protein-like 6</fullName>
    </submittedName>
</protein>
<dbReference type="SUPFAM" id="SSF50978">
    <property type="entry name" value="WD40 repeat-like"/>
    <property type="match status" value="1"/>
</dbReference>
<name>A0ABV0Z561_9TELE</name>
<dbReference type="InterPro" id="IPR050630">
    <property type="entry name" value="WD_repeat_EMAP"/>
</dbReference>
<keyword evidence="1" id="KW-0853">WD repeat</keyword>
<evidence type="ECO:0000259" key="3">
    <source>
        <dbReference type="Pfam" id="PF23409"/>
    </source>
</evidence>
<reference evidence="4 5" key="1">
    <citation type="submission" date="2021-06" db="EMBL/GenBank/DDBJ databases">
        <authorList>
            <person name="Palmer J.M."/>
        </authorList>
    </citation>
    <scope>NUCLEOTIDE SEQUENCE [LARGE SCALE GENOMIC DNA]</scope>
    <source>
        <strain evidence="4 5">AS_MEX2019</strain>
        <tissue evidence="4">Muscle</tissue>
    </source>
</reference>
<accession>A0ABV0Z561</accession>
<keyword evidence="5" id="KW-1185">Reference proteome</keyword>
<dbReference type="Proteomes" id="UP001469553">
    <property type="component" value="Unassembled WGS sequence"/>
</dbReference>
<dbReference type="Pfam" id="PF23409">
    <property type="entry name" value="Beta-prop_EML"/>
    <property type="match status" value="1"/>
</dbReference>
<dbReference type="InterPro" id="IPR001680">
    <property type="entry name" value="WD40_rpt"/>
</dbReference>
<comment type="caution">
    <text evidence="4">The sequence shown here is derived from an EMBL/GenBank/DDBJ whole genome shotgun (WGS) entry which is preliminary data.</text>
</comment>
<feature type="domain" description="EML-like first beta-propeller" evidence="3">
    <location>
        <begin position="1"/>
        <end position="109"/>
    </location>
</feature>
<sequence length="135" mass="15049">LAIHPDKIQVATGQVGKDPFICIWDTYAMQTVSILRDIHTHGVACLAFDSDGQRLASVGLDAKNTVCIWDWRRGRVLAMATGHSDRIFDICWDPLQTSRLVTCGVKHIKATPLPACLHSAVHSEHHSLTECFRYL</sequence>
<dbReference type="PANTHER" id="PTHR13720">
    <property type="entry name" value="WD-40 REPEAT PROTEIN"/>
    <property type="match status" value="1"/>
</dbReference>
<evidence type="ECO:0000256" key="1">
    <source>
        <dbReference type="ARBA" id="ARBA00022574"/>
    </source>
</evidence>
<keyword evidence="2" id="KW-0677">Repeat</keyword>
<dbReference type="PANTHER" id="PTHR13720:SF33">
    <property type="entry name" value="HELP DOMAIN-CONTAINING PROTEIN"/>
    <property type="match status" value="1"/>
</dbReference>
<dbReference type="InterPro" id="IPR055439">
    <property type="entry name" value="Beta-prop_EML_1st"/>
</dbReference>
<evidence type="ECO:0000313" key="4">
    <source>
        <dbReference type="EMBL" id="MEQ2301020.1"/>
    </source>
</evidence>
<proteinExistence type="predicted"/>
<dbReference type="InterPro" id="IPR015943">
    <property type="entry name" value="WD40/YVTN_repeat-like_dom_sf"/>
</dbReference>